<feature type="transmembrane region" description="Helical" evidence="7">
    <location>
        <begin position="137"/>
        <end position="155"/>
    </location>
</feature>
<keyword evidence="4 7" id="KW-0812">Transmembrane</keyword>
<keyword evidence="6 7" id="KW-0472">Membrane</keyword>
<protein>
    <submittedName>
        <fullName evidence="8">DoxX family protein</fullName>
    </submittedName>
</protein>
<dbReference type="Proteomes" id="UP000502996">
    <property type="component" value="Chromosome"/>
</dbReference>
<dbReference type="GO" id="GO:0005886">
    <property type="term" value="C:plasma membrane"/>
    <property type="evidence" value="ECO:0007669"/>
    <property type="project" value="UniProtKB-SubCell"/>
</dbReference>
<dbReference type="AlphaFoldDB" id="A0A6G6WK82"/>
<evidence type="ECO:0000256" key="1">
    <source>
        <dbReference type="ARBA" id="ARBA00004651"/>
    </source>
</evidence>
<evidence type="ECO:0000256" key="5">
    <source>
        <dbReference type="ARBA" id="ARBA00022989"/>
    </source>
</evidence>
<dbReference type="InterPro" id="IPR051907">
    <property type="entry name" value="DoxX-like_oxidoreductase"/>
</dbReference>
<evidence type="ECO:0000313" key="8">
    <source>
        <dbReference type="EMBL" id="QIG45567.1"/>
    </source>
</evidence>
<comment type="similarity">
    <text evidence="2">Belongs to the DoxX family.</text>
</comment>
<reference evidence="8 9" key="1">
    <citation type="submission" date="2020-02" db="EMBL/GenBank/DDBJ databases">
        <title>Full genome sequence of Nocardioides sp. R-3366.</title>
        <authorList>
            <person name="Im W.-T."/>
        </authorList>
    </citation>
    <scope>NUCLEOTIDE SEQUENCE [LARGE SCALE GENOMIC DNA]</scope>
    <source>
        <strain evidence="8 9">R-3366</strain>
    </source>
</reference>
<dbReference type="InterPro" id="IPR032808">
    <property type="entry name" value="DoxX"/>
</dbReference>
<keyword evidence="3" id="KW-1003">Cell membrane</keyword>
<evidence type="ECO:0000256" key="4">
    <source>
        <dbReference type="ARBA" id="ARBA00022692"/>
    </source>
</evidence>
<evidence type="ECO:0000256" key="7">
    <source>
        <dbReference type="SAM" id="Phobius"/>
    </source>
</evidence>
<evidence type="ECO:0000256" key="3">
    <source>
        <dbReference type="ARBA" id="ARBA00022475"/>
    </source>
</evidence>
<name>A0A6G6WK82_9ACTN</name>
<gene>
    <name evidence="8" type="ORF">G5V58_24990</name>
</gene>
<evidence type="ECO:0000256" key="6">
    <source>
        <dbReference type="ARBA" id="ARBA00023136"/>
    </source>
</evidence>
<accession>A0A6G6WK82</accession>
<dbReference type="Pfam" id="PF07681">
    <property type="entry name" value="DoxX"/>
    <property type="match status" value="1"/>
</dbReference>
<dbReference type="KEGG" id="nano:G5V58_24990"/>
<evidence type="ECO:0000313" key="9">
    <source>
        <dbReference type="Proteomes" id="UP000502996"/>
    </source>
</evidence>
<sequence length="165" mass="16486">MRLAKLTSRVLIGALFVGHGTQKLKGWFGGPGIEGMTAGMEQMGMHPPRRNAYAAGLSETVGGGLLALGLFTPVAASMLSGTMLVAIEKVHRANGPWVSSGGWEYNAVLIAAALAFAEDGPGDVSLDHALGIERTGASTALGAAALAAAAAYGALSAAKKAAPAS</sequence>
<keyword evidence="9" id="KW-1185">Reference proteome</keyword>
<organism evidence="8 9">
    <name type="scientific">Nocardioides anomalus</name>
    <dbReference type="NCBI Taxonomy" id="2712223"/>
    <lineage>
        <taxon>Bacteria</taxon>
        <taxon>Bacillati</taxon>
        <taxon>Actinomycetota</taxon>
        <taxon>Actinomycetes</taxon>
        <taxon>Propionibacteriales</taxon>
        <taxon>Nocardioidaceae</taxon>
        <taxon>Nocardioides</taxon>
    </lineage>
</organism>
<dbReference type="RefSeq" id="WP_165238278.1">
    <property type="nucleotide sequence ID" value="NZ_CP049257.1"/>
</dbReference>
<keyword evidence="5 7" id="KW-1133">Transmembrane helix</keyword>
<comment type="subcellular location">
    <subcellularLocation>
        <location evidence="1">Cell membrane</location>
        <topology evidence="1">Multi-pass membrane protein</topology>
    </subcellularLocation>
</comment>
<dbReference type="EMBL" id="CP049257">
    <property type="protein sequence ID" value="QIG45567.1"/>
    <property type="molecule type" value="Genomic_DNA"/>
</dbReference>
<dbReference type="PANTHER" id="PTHR33452">
    <property type="entry name" value="OXIDOREDUCTASE CATD-RELATED"/>
    <property type="match status" value="1"/>
</dbReference>
<proteinExistence type="inferred from homology"/>
<evidence type="ECO:0000256" key="2">
    <source>
        <dbReference type="ARBA" id="ARBA00006679"/>
    </source>
</evidence>
<dbReference type="PANTHER" id="PTHR33452:SF1">
    <property type="entry name" value="INNER MEMBRANE PROTEIN YPHA-RELATED"/>
    <property type="match status" value="1"/>
</dbReference>